<dbReference type="SUPFAM" id="SSF54593">
    <property type="entry name" value="Glyoxalase/Bleomycin resistance protein/Dihydroxybiphenyl dioxygenase"/>
    <property type="match status" value="2"/>
</dbReference>
<evidence type="ECO:0000256" key="1">
    <source>
        <dbReference type="SAM" id="MobiDB-lite"/>
    </source>
</evidence>
<dbReference type="InterPro" id="IPR037523">
    <property type="entry name" value="VOC_core"/>
</dbReference>
<feature type="domain" description="VOC" evidence="2">
    <location>
        <begin position="10"/>
        <end position="123"/>
    </location>
</feature>
<dbReference type="InterPro" id="IPR004360">
    <property type="entry name" value="Glyas_Fos-R_dOase_dom"/>
</dbReference>
<proteinExistence type="predicted"/>
<organism evidence="3 4">
    <name type="scientific">Streptomyces caniscabiei</name>
    <dbReference type="NCBI Taxonomy" id="2746961"/>
    <lineage>
        <taxon>Bacteria</taxon>
        <taxon>Bacillati</taxon>
        <taxon>Actinomycetota</taxon>
        <taxon>Actinomycetes</taxon>
        <taxon>Kitasatosporales</taxon>
        <taxon>Streptomycetaceae</taxon>
        <taxon>Streptomyces</taxon>
    </lineage>
</organism>
<dbReference type="PANTHER" id="PTHR33993">
    <property type="entry name" value="GLYOXALASE-RELATED"/>
    <property type="match status" value="1"/>
</dbReference>
<dbReference type="Pfam" id="PF00903">
    <property type="entry name" value="Glyoxalase"/>
    <property type="match status" value="2"/>
</dbReference>
<evidence type="ECO:0000259" key="2">
    <source>
        <dbReference type="PROSITE" id="PS51819"/>
    </source>
</evidence>
<feature type="region of interest" description="Disordered" evidence="1">
    <location>
        <begin position="256"/>
        <end position="279"/>
    </location>
</feature>
<dbReference type="AlphaFoldDB" id="A0A927KXJ9"/>
<dbReference type="InterPro" id="IPR052164">
    <property type="entry name" value="Anthracycline_SecMetBiosynth"/>
</dbReference>
<dbReference type="CDD" id="cd07247">
    <property type="entry name" value="SgaA_N_like"/>
    <property type="match status" value="2"/>
</dbReference>
<evidence type="ECO:0000313" key="3">
    <source>
        <dbReference type="EMBL" id="MBD9722206.1"/>
    </source>
</evidence>
<feature type="domain" description="VOC" evidence="2">
    <location>
        <begin position="137"/>
        <end position="258"/>
    </location>
</feature>
<dbReference type="GeneID" id="79928966"/>
<comment type="caution">
    <text evidence="3">The sequence shown here is derived from an EMBL/GenBank/DDBJ whole genome shotgun (WGS) entry which is preliminary data.</text>
</comment>
<protein>
    <submittedName>
        <fullName evidence="3">VOC family protein</fullName>
    </submittedName>
</protein>
<gene>
    <name evidence="3" type="ORF">IHE70_02885</name>
</gene>
<dbReference type="Proteomes" id="UP000661025">
    <property type="component" value="Unassembled WGS sequence"/>
</dbReference>
<dbReference type="EMBL" id="JACYXT010000001">
    <property type="protein sequence ID" value="MBD9722206.1"/>
    <property type="molecule type" value="Genomic_DNA"/>
</dbReference>
<dbReference type="InterPro" id="IPR029068">
    <property type="entry name" value="Glyas_Bleomycin-R_OHBP_Dase"/>
</dbReference>
<dbReference type="Gene3D" id="3.10.180.10">
    <property type="entry name" value="2,3-Dihydroxybiphenyl 1,2-Dioxygenase, domain 1"/>
    <property type="match status" value="2"/>
</dbReference>
<dbReference type="PANTHER" id="PTHR33993:SF10">
    <property type="entry name" value="CONSERVED PROTEIN"/>
    <property type="match status" value="1"/>
</dbReference>
<dbReference type="RefSeq" id="WP_192359425.1">
    <property type="nucleotide sequence ID" value="NZ_CP119182.1"/>
</dbReference>
<accession>A0A927KXJ9</accession>
<evidence type="ECO:0000313" key="4">
    <source>
        <dbReference type="Proteomes" id="UP000661025"/>
    </source>
</evidence>
<sequence length="279" mass="29583">MLTTRFVTGAPNWIDLGTPDIEGAASFYRHLFGWRFESAGPEMGGYGFFRLVGRTAAAGMQNPPEQGPPSWNIYFRTPDADATAKAVEQAHGSVLMRPMDVADEGRMAILADRAGVPFGVWQPGRITGLDVVTDPGALCWLELYTPDLPAAAGFFNAVFGWETTAIDIAGGTYTCVHPAGTEPGSMFAGIVPLDEDPSEAGSGPYWLPYFEVPDTDATVGRAQERGGGLRLPATDLPGAGRFAKLTDPYGARFAVIRSEQPQGQADGHAEGQADGQAEG</sequence>
<name>A0A927KXJ9_9ACTN</name>
<dbReference type="PROSITE" id="PS51819">
    <property type="entry name" value="VOC"/>
    <property type="match status" value="2"/>
</dbReference>
<reference evidence="3" key="1">
    <citation type="submission" date="2020-09" db="EMBL/GenBank/DDBJ databases">
        <title>Streptomyces canutascabiei sp. nov., which causes potato common scab and is distributed across the world.</title>
        <authorList>
            <person name="Nguyen H.P."/>
            <person name="Weisberg A.J."/>
            <person name="Chang J.H."/>
            <person name="Clarke C.R."/>
        </authorList>
    </citation>
    <scope>NUCLEOTIDE SEQUENCE</scope>
    <source>
        <strain evidence="3">ID-01-6.2a</strain>
    </source>
</reference>